<dbReference type="EMBL" id="VFLP01000011">
    <property type="protein sequence ID" value="TRX96476.1"/>
    <property type="molecule type" value="Genomic_DNA"/>
</dbReference>
<organism evidence="2 3">
    <name type="scientific">Xylaria flabelliformis</name>
    <dbReference type="NCBI Taxonomy" id="2512241"/>
    <lineage>
        <taxon>Eukaryota</taxon>
        <taxon>Fungi</taxon>
        <taxon>Dikarya</taxon>
        <taxon>Ascomycota</taxon>
        <taxon>Pezizomycotina</taxon>
        <taxon>Sordariomycetes</taxon>
        <taxon>Xylariomycetidae</taxon>
        <taxon>Xylariales</taxon>
        <taxon>Xylariaceae</taxon>
        <taxon>Xylaria</taxon>
    </lineage>
</organism>
<feature type="region of interest" description="Disordered" evidence="1">
    <location>
        <begin position="343"/>
        <end position="401"/>
    </location>
</feature>
<gene>
    <name evidence="2" type="ORF">FHL15_002748</name>
</gene>
<feature type="compositionally biased region" description="Polar residues" evidence="1">
    <location>
        <begin position="354"/>
        <end position="376"/>
    </location>
</feature>
<dbReference type="Proteomes" id="UP000319160">
    <property type="component" value="Unassembled WGS sequence"/>
</dbReference>
<dbReference type="STRING" id="2512241.A0A553I8E9"/>
<reference evidence="3" key="1">
    <citation type="submission" date="2019-06" db="EMBL/GenBank/DDBJ databases">
        <title>Draft genome sequence of the griseofulvin-producing fungus Xylaria cubensis strain G536.</title>
        <authorList>
            <person name="Mead M.E."/>
            <person name="Raja H.A."/>
            <person name="Steenwyk J.L."/>
            <person name="Knowles S.L."/>
            <person name="Oberlies N.H."/>
            <person name="Rokas A."/>
        </authorList>
    </citation>
    <scope>NUCLEOTIDE SEQUENCE [LARGE SCALE GENOMIC DNA]</scope>
    <source>
        <strain evidence="3">G536</strain>
    </source>
</reference>
<proteinExistence type="predicted"/>
<evidence type="ECO:0008006" key="4">
    <source>
        <dbReference type="Google" id="ProtNLM"/>
    </source>
</evidence>
<comment type="caution">
    <text evidence="2">The sequence shown here is derived from an EMBL/GenBank/DDBJ whole genome shotgun (WGS) entry which is preliminary data.</text>
</comment>
<protein>
    <recommendedName>
        <fullName evidence="4">Dynamin stalk domain-containing protein</fullName>
    </recommendedName>
</protein>
<dbReference type="AlphaFoldDB" id="A0A553I8E9"/>
<evidence type="ECO:0000256" key="1">
    <source>
        <dbReference type="SAM" id="MobiDB-lite"/>
    </source>
</evidence>
<sequence>MAIAKAHFKDGATPLSESARPIRLPEMFKDIEQGINDCSARLAKLGDARSTIKDQRKYLINASYCFSTLIQQAVDGIYQDKFFGDALTDDDYQKRLRAVIQNKLVDFASDIRVNGQKERVTESSLAPRACSNTIQRSEYLERVLVLMKRTKGIELPGTFNPHIIGDLFHRQCDSWQSILMVHSRKILAAVEICVKEALSEVVPDDNIKTDLWVDIIKPTFEKLGERFLGKVVEILKPHKSWHPITYNHYLTENFRDLQAKRQRAQLAKALNRFQQHSAEHGDDHVSGHIDRILDALVKEQNLTWNDAVQRIAGEKEWSIAERKTLSEKLGILTSGQKGLGNLAEHHGSVFGRPNTPSEKAASTGSVESDSKSTVESSRGPIDKEPAKPSHPAPASPQVSKFWERRVEEPVPVKYKFTFNGPLPTDPFSGRVYYDWKPRYQSDGKRSAPSG</sequence>
<dbReference type="OrthoDB" id="4776184at2759"/>
<name>A0A553I8E9_9PEZI</name>
<evidence type="ECO:0000313" key="3">
    <source>
        <dbReference type="Proteomes" id="UP000319160"/>
    </source>
</evidence>
<accession>A0A553I8E9</accession>
<evidence type="ECO:0000313" key="2">
    <source>
        <dbReference type="EMBL" id="TRX96476.1"/>
    </source>
</evidence>
<keyword evidence="3" id="KW-1185">Reference proteome</keyword>